<dbReference type="OrthoDB" id="118706at2"/>
<reference evidence="2 3" key="1">
    <citation type="submission" date="2019-09" db="EMBL/GenBank/DDBJ databases">
        <title>Polymorphobacter sp. isolated from a lake in China.</title>
        <authorList>
            <person name="Liu Z."/>
        </authorList>
    </citation>
    <scope>NUCLEOTIDE SEQUENCE [LARGE SCALE GENOMIC DNA]</scope>
    <source>
        <strain evidence="2 3">D40P</strain>
    </source>
</reference>
<name>A0A7C9KHL7_9SPHN</name>
<evidence type="ECO:0000313" key="3">
    <source>
        <dbReference type="Proteomes" id="UP000481327"/>
    </source>
</evidence>
<keyword evidence="1" id="KW-0812">Transmembrane</keyword>
<feature type="transmembrane region" description="Helical" evidence="1">
    <location>
        <begin position="101"/>
        <end position="123"/>
    </location>
</feature>
<keyword evidence="1" id="KW-1133">Transmembrane helix</keyword>
<evidence type="ECO:0000313" key="2">
    <source>
        <dbReference type="EMBL" id="MQT16980.1"/>
    </source>
</evidence>
<proteinExistence type="predicted"/>
<evidence type="ECO:0008006" key="4">
    <source>
        <dbReference type="Google" id="ProtNLM"/>
    </source>
</evidence>
<keyword evidence="1" id="KW-0472">Membrane</keyword>
<accession>A0A7C9KHL7</accession>
<sequence length="147" mass="15806">MNARTMRKLRQLHLYIGVFFAPAILFFAISGGLQTFRLQQASGWDGAPPPQWMAWMGKVHIDQAKLQPAGKAEASKPKPPVDPVVAAERAARQKAALPMKIFTVALAIALSLSVLLGAGIALGMRSTRRVATLMLIAGAVVPILLLR</sequence>
<evidence type="ECO:0000256" key="1">
    <source>
        <dbReference type="SAM" id="Phobius"/>
    </source>
</evidence>
<feature type="transmembrane region" description="Helical" evidence="1">
    <location>
        <begin position="12"/>
        <end position="33"/>
    </location>
</feature>
<dbReference type="EMBL" id="WIOL01000002">
    <property type="protein sequence ID" value="MQT16980.1"/>
    <property type="molecule type" value="Genomic_DNA"/>
</dbReference>
<comment type="caution">
    <text evidence="2">The sequence shown here is derived from an EMBL/GenBank/DDBJ whole genome shotgun (WGS) entry which is preliminary data.</text>
</comment>
<gene>
    <name evidence="2" type="ORF">F3168_06880</name>
</gene>
<feature type="transmembrane region" description="Helical" evidence="1">
    <location>
        <begin position="130"/>
        <end position="146"/>
    </location>
</feature>
<dbReference type="AlphaFoldDB" id="A0A7C9KHL7"/>
<dbReference type="Proteomes" id="UP000481327">
    <property type="component" value="Unassembled WGS sequence"/>
</dbReference>
<keyword evidence="3" id="KW-1185">Reference proteome</keyword>
<organism evidence="2 3">
    <name type="scientific">Sandarakinorhabdus fusca</name>
    <dbReference type="NCBI Taxonomy" id="1439888"/>
    <lineage>
        <taxon>Bacteria</taxon>
        <taxon>Pseudomonadati</taxon>
        <taxon>Pseudomonadota</taxon>
        <taxon>Alphaproteobacteria</taxon>
        <taxon>Sphingomonadales</taxon>
        <taxon>Sphingosinicellaceae</taxon>
        <taxon>Sandarakinorhabdus</taxon>
    </lineage>
</organism>
<protein>
    <recommendedName>
        <fullName evidence="4">PepSY domain-containing protein</fullName>
    </recommendedName>
</protein>